<sequence length="196" mass="21320">MSFVSAAVLLFLVMDPLGNVPLFLAALRHVPVARQRSVILREMLIALATLLLFLFLGGQMLRLLGLSEPALSAAGGIILLIIALRMVFPTKDPGHELGDGEPFIVPLAIPYIAGPSALATVLLLMSREPGRWVEWVGALLLAWGLCLPIMLASTALRRWLGERGLTAVERLMGLILVTLAVEMLMTGISQWWAVHR</sequence>
<dbReference type="PANTHER" id="PTHR33508:SF10">
    <property type="entry name" value="UPF0056 INNER MEMBRANE PROTEIN YHGN"/>
    <property type="match status" value="1"/>
</dbReference>
<evidence type="ECO:0000256" key="1">
    <source>
        <dbReference type="ARBA" id="ARBA00004651"/>
    </source>
</evidence>
<feature type="transmembrane region" description="Helical" evidence="7">
    <location>
        <begin position="103"/>
        <end position="125"/>
    </location>
</feature>
<keyword evidence="9" id="KW-1185">Reference proteome</keyword>
<dbReference type="Proteomes" id="UP000199771">
    <property type="component" value="Unassembled WGS sequence"/>
</dbReference>
<evidence type="ECO:0000256" key="7">
    <source>
        <dbReference type="RuleBase" id="RU362048"/>
    </source>
</evidence>
<evidence type="ECO:0000256" key="6">
    <source>
        <dbReference type="ARBA" id="ARBA00023136"/>
    </source>
</evidence>
<dbReference type="EMBL" id="FOOC01000005">
    <property type="protein sequence ID" value="SFF48985.1"/>
    <property type="molecule type" value="Genomic_DNA"/>
</dbReference>
<feature type="transmembrane region" description="Helical" evidence="7">
    <location>
        <begin position="171"/>
        <end position="194"/>
    </location>
</feature>
<dbReference type="AlphaFoldDB" id="A0A1I2J2T9"/>
<keyword evidence="4 7" id="KW-0812">Transmembrane</keyword>
<organism evidence="8 9">
    <name type="scientific">Fontimonas thermophila</name>
    <dbReference type="NCBI Taxonomy" id="1076937"/>
    <lineage>
        <taxon>Bacteria</taxon>
        <taxon>Pseudomonadati</taxon>
        <taxon>Pseudomonadota</taxon>
        <taxon>Gammaproteobacteria</taxon>
        <taxon>Nevskiales</taxon>
        <taxon>Nevskiaceae</taxon>
        <taxon>Fontimonas</taxon>
    </lineage>
</organism>
<feature type="transmembrane region" description="Helical" evidence="7">
    <location>
        <begin position="41"/>
        <end position="58"/>
    </location>
</feature>
<dbReference type="NCBIfam" id="TIGR00427">
    <property type="entry name" value="NAAT family transporter"/>
    <property type="match status" value="1"/>
</dbReference>
<evidence type="ECO:0000256" key="4">
    <source>
        <dbReference type="ARBA" id="ARBA00022692"/>
    </source>
</evidence>
<evidence type="ECO:0000256" key="3">
    <source>
        <dbReference type="ARBA" id="ARBA00022475"/>
    </source>
</evidence>
<name>A0A1I2J2T9_9GAMM</name>
<comment type="caution">
    <text evidence="7">Lacks conserved residue(s) required for the propagation of feature annotation.</text>
</comment>
<feature type="transmembrane region" description="Helical" evidence="7">
    <location>
        <begin position="132"/>
        <end position="151"/>
    </location>
</feature>
<keyword evidence="5 7" id="KW-1133">Transmembrane helix</keyword>
<evidence type="ECO:0000313" key="9">
    <source>
        <dbReference type="Proteomes" id="UP000199771"/>
    </source>
</evidence>
<feature type="transmembrane region" description="Helical" evidence="7">
    <location>
        <begin position="70"/>
        <end position="88"/>
    </location>
</feature>
<evidence type="ECO:0000256" key="5">
    <source>
        <dbReference type="ARBA" id="ARBA00022989"/>
    </source>
</evidence>
<reference evidence="8 9" key="1">
    <citation type="submission" date="2016-10" db="EMBL/GenBank/DDBJ databases">
        <authorList>
            <person name="de Groot N.N."/>
        </authorList>
    </citation>
    <scope>NUCLEOTIDE SEQUENCE [LARGE SCALE GENOMIC DNA]</scope>
    <source>
        <strain evidence="8 9">DSM 23609</strain>
    </source>
</reference>
<dbReference type="GO" id="GO:0005886">
    <property type="term" value="C:plasma membrane"/>
    <property type="evidence" value="ECO:0007669"/>
    <property type="project" value="UniProtKB-SubCell"/>
</dbReference>
<keyword evidence="6 7" id="KW-0472">Membrane</keyword>
<gene>
    <name evidence="8" type="ORF">SAMN04488120_105181</name>
</gene>
<protein>
    <recommendedName>
        <fullName evidence="7">UPF0056 membrane protein</fullName>
    </recommendedName>
</protein>
<evidence type="ECO:0000313" key="8">
    <source>
        <dbReference type="EMBL" id="SFF48985.1"/>
    </source>
</evidence>
<dbReference type="STRING" id="1076937.SAMN04488120_105181"/>
<evidence type="ECO:0000256" key="2">
    <source>
        <dbReference type="ARBA" id="ARBA00009784"/>
    </source>
</evidence>
<dbReference type="OrthoDB" id="21094at2"/>
<dbReference type="Pfam" id="PF01914">
    <property type="entry name" value="MarC"/>
    <property type="match status" value="1"/>
</dbReference>
<dbReference type="RefSeq" id="WP_091533331.1">
    <property type="nucleotide sequence ID" value="NZ_FOOC01000005.1"/>
</dbReference>
<keyword evidence="3" id="KW-1003">Cell membrane</keyword>
<proteinExistence type="inferred from homology"/>
<comment type="similarity">
    <text evidence="2 7">Belongs to the UPF0056 (MarC) family.</text>
</comment>
<accession>A0A1I2J2T9</accession>
<comment type="subcellular location">
    <subcellularLocation>
        <location evidence="1 7">Cell membrane</location>
        <topology evidence="1 7">Multi-pass membrane protein</topology>
    </subcellularLocation>
</comment>
<dbReference type="PANTHER" id="PTHR33508">
    <property type="entry name" value="UPF0056 MEMBRANE PROTEIN YHCE"/>
    <property type="match status" value="1"/>
</dbReference>
<dbReference type="InterPro" id="IPR002771">
    <property type="entry name" value="Multi_antbiot-R_MarC"/>
</dbReference>